<evidence type="ECO:0000313" key="1">
    <source>
        <dbReference type="EMBL" id="AET38228.1"/>
    </source>
</evidence>
<dbReference type="RefSeq" id="XP_003645045.1">
    <property type="nucleotide sequence ID" value="XM_003644997.1"/>
</dbReference>
<dbReference type="InterPro" id="IPR035098">
    <property type="entry name" value="YNR034W-A/EGO2_sf"/>
</dbReference>
<evidence type="ECO:0000313" key="2">
    <source>
        <dbReference type="Proteomes" id="UP000006790"/>
    </source>
</evidence>
<dbReference type="GeneID" id="11468263"/>
<dbReference type="Proteomes" id="UP000006790">
    <property type="component" value="Chromosome 2"/>
</dbReference>
<dbReference type="eggNOG" id="ENOG502SB2C">
    <property type="taxonomic scope" value="Eukaryota"/>
</dbReference>
<dbReference type="EMBL" id="CP002498">
    <property type="protein sequence ID" value="AET38228.1"/>
    <property type="molecule type" value="Genomic_DNA"/>
</dbReference>
<name>G8JPX0_ERECY</name>
<protein>
    <recommendedName>
        <fullName evidence="3">Late endosomal/lysosomal adaptor and MAPK and MTOR activator 5</fullName>
    </recommendedName>
</protein>
<proteinExistence type="predicted"/>
<dbReference type="OrthoDB" id="4057220at2759"/>
<reference evidence="2" key="1">
    <citation type="journal article" date="2012" name="G3 (Bethesda)">
        <title>Pichia sorbitophila, an interspecies yeast hybrid reveals early steps of genome resolution following polyploidization.</title>
        <authorList>
            <person name="Leh Louis V."/>
            <person name="Despons L."/>
            <person name="Friedrich A."/>
            <person name="Martin T."/>
            <person name="Durrens P."/>
            <person name="Casaregola S."/>
            <person name="Neuveglise C."/>
            <person name="Fairhead C."/>
            <person name="Marck C."/>
            <person name="Cruz J.A."/>
            <person name="Straub M.L."/>
            <person name="Kugler V."/>
            <person name="Sacerdot C."/>
            <person name="Uzunov Z."/>
            <person name="Thierry A."/>
            <person name="Weiss S."/>
            <person name="Bleykasten C."/>
            <person name="De Montigny J."/>
            <person name="Jacques N."/>
            <person name="Jung P."/>
            <person name="Lemaire M."/>
            <person name="Mallet S."/>
            <person name="Morel G."/>
            <person name="Richard G.F."/>
            <person name="Sarkar A."/>
            <person name="Savel G."/>
            <person name="Schacherer J."/>
            <person name="Seret M.L."/>
            <person name="Talla E."/>
            <person name="Samson G."/>
            <person name="Jubin C."/>
            <person name="Poulain J."/>
            <person name="Vacherie B."/>
            <person name="Barbe V."/>
            <person name="Pelletier E."/>
            <person name="Sherman D.J."/>
            <person name="Westhof E."/>
            <person name="Weissenbach J."/>
            <person name="Baret P.V."/>
            <person name="Wincker P."/>
            <person name="Gaillardin C."/>
            <person name="Dujon B."/>
            <person name="Souciet J.L."/>
        </authorList>
    </citation>
    <scope>NUCLEOTIDE SEQUENCE [LARGE SCALE GENOMIC DNA]</scope>
    <source>
        <strain evidence="2">CBS 270.75 / DBVPG 7215 / KCTC 17166 / NRRL Y-17582</strain>
    </source>
</reference>
<dbReference type="Gene3D" id="3.40.1840.10">
    <property type="entry name" value="YNR034W-A-like"/>
    <property type="match status" value="1"/>
</dbReference>
<dbReference type="InterPro" id="IPR021591">
    <property type="entry name" value="YNR034W-A/EGO2"/>
</dbReference>
<dbReference type="FunCoup" id="G8JPX0">
    <property type="interactions" value="7"/>
</dbReference>
<dbReference type="OMA" id="ICNIYRQ"/>
<gene>
    <name evidence="1" type="ordered locus">Ecym_2507</name>
</gene>
<accession>G8JPX0</accession>
<organism evidence="1 2">
    <name type="scientific">Eremothecium cymbalariae (strain CBS 270.75 / DBVPG 7215 / KCTC 17166 / NRRL Y-17582)</name>
    <name type="common">Yeast</name>
    <dbReference type="NCBI Taxonomy" id="931890"/>
    <lineage>
        <taxon>Eukaryota</taxon>
        <taxon>Fungi</taxon>
        <taxon>Dikarya</taxon>
        <taxon>Ascomycota</taxon>
        <taxon>Saccharomycotina</taxon>
        <taxon>Saccharomycetes</taxon>
        <taxon>Saccharomycetales</taxon>
        <taxon>Saccharomycetaceae</taxon>
        <taxon>Eremothecium</taxon>
    </lineage>
</organism>
<sequence length="81" mass="9088">MSPKIDLSQLVPNAIGLLAFDENNQVVDAFGIGKERKGDIRQLSQVEVDDEGFALLQENDIEVILLKQHDKTIAVYRYSSQ</sequence>
<evidence type="ECO:0008006" key="3">
    <source>
        <dbReference type="Google" id="ProtNLM"/>
    </source>
</evidence>
<dbReference type="AlphaFoldDB" id="G8JPX0"/>
<dbReference type="InParanoid" id="G8JPX0"/>
<dbReference type="HOGENOM" id="CLU_173479_2_0_1"/>
<dbReference type="KEGG" id="erc:Ecym_2507"/>
<dbReference type="SUPFAM" id="SSF160683">
    <property type="entry name" value="YNR034W-A-like"/>
    <property type="match status" value="1"/>
</dbReference>
<keyword evidence="2" id="KW-1185">Reference proteome</keyword>
<dbReference type="Pfam" id="PF11503">
    <property type="entry name" value="YNR034W-A-like"/>
    <property type="match status" value="1"/>
</dbReference>
<dbReference type="STRING" id="931890.G8JPX0"/>